<comment type="caution">
    <text evidence="10">The sequence shown here is derived from an EMBL/GenBank/DDBJ whole genome shotgun (WGS) entry which is preliminary data.</text>
</comment>
<feature type="compositionally biased region" description="Polar residues" evidence="8">
    <location>
        <begin position="183"/>
        <end position="196"/>
    </location>
</feature>
<gene>
    <name evidence="10" type="ORF">FNV43_RR05358</name>
</gene>
<feature type="region of interest" description="Disordered" evidence="8">
    <location>
        <begin position="425"/>
        <end position="503"/>
    </location>
</feature>
<accession>A0A8K0MRI4</accession>
<feature type="region of interest" description="Disordered" evidence="8">
    <location>
        <begin position="141"/>
        <end position="196"/>
    </location>
</feature>
<evidence type="ECO:0000256" key="5">
    <source>
        <dbReference type="ARBA" id="ARBA00023136"/>
    </source>
</evidence>
<dbReference type="Pfam" id="PF06136">
    <property type="entry name" value="SOK"/>
    <property type="match status" value="1"/>
</dbReference>
<sequence>MEARMKNYRQVSPERAKVWTEKSPKYQQNRKVPVVYYISRNRQLEHPHFMEVPLTSREGLYLRDVIDRLNVLRGRGMASMYAWSSKRSYKNGFVWHDLSEDDLIHPAHGNEYVLKGSELFEESNSDRFNPAVNVKMQNLKQLPEPTSSRSQDDSSSSSSLNGKEAKNSQEEELSPPVERPGSSGVSPESTIGKNSSWAGSLSLTEYKIYKSDGIADASTQTEENVGRPKARDTCTRGVSTDDGSLEHDCRENYQNRNPHGKENSEICSDSVSPPSSSSASSSGGKTETLESLIRADASKINSFRILEEEELRMPTNARLKATDVLMQLISCGSISVKDHSFGLIPTYKPKFSHSKFPSPLFSTSIMWGELDCLTEHPKLMGLRLEDKEHFSGSLIETKALKEDGHTVLKRSSSYNADRTCKQLDSIEDKEESTSGRSKCIPRSIKASLTKQPRSESMRSPASDRPRNSSDGVDGSHIISPSVSNGASRRITEPLIKKQSQSKRLDSFREEEKACFRSSGYNPIQHGWQQLKLVERRLKKKRKKSQQPFSKPIQSVKLIHNRTITSQLQAIGIDPPGVVAQDAF</sequence>
<keyword evidence="2" id="KW-0217">Developmental protein</keyword>
<evidence type="ECO:0000256" key="8">
    <source>
        <dbReference type="SAM" id="MobiDB-lite"/>
    </source>
</evidence>
<dbReference type="Proteomes" id="UP000796880">
    <property type="component" value="Unassembled WGS sequence"/>
</dbReference>
<dbReference type="EMBL" id="VOIH02000002">
    <property type="protein sequence ID" value="KAF3454910.1"/>
    <property type="molecule type" value="Genomic_DNA"/>
</dbReference>
<protein>
    <recommendedName>
        <fullName evidence="9">SOSEKI DIX-like domain-containing protein</fullName>
    </recommendedName>
</protein>
<dbReference type="InterPro" id="IPR010369">
    <property type="entry name" value="SOK"/>
</dbReference>
<dbReference type="PANTHER" id="PTHR31083">
    <property type="entry name" value="UPSTREAM OF FLC PROTEIN (DUF966)"/>
    <property type="match status" value="1"/>
</dbReference>
<dbReference type="OrthoDB" id="1280899at2759"/>
<dbReference type="PANTHER" id="PTHR31083:SF6">
    <property type="entry name" value="PROTEIN SOSEKI 3"/>
    <property type="match status" value="1"/>
</dbReference>
<name>A0A8K0MRI4_9ROSA</name>
<feature type="compositionally biased region" description="Low complexity" evidence="8">
    <location>
        <begin position="268"/>
        <end position="282"/>
    </location>
</feature>
<dbReference type="InterPro" id="IPR048351">
    <property type="entry name" value="SOK_DIX"/>
</dbReference>
<keyword evidence="3" id="KW-1003">Cell membrane</keyword>
<dbReference type="GO" id="GO:0051258">
    <property type="term" value="P:protein polymerization"/>
    <property type="evidence" value="ECO:0007669"/>
    <property type="project" value="UniProtKB-ARBA"/>
</dbReference>
<dbReference type="GO" id="GO:0005886">
    <property type="term" value="C:plasma membrane"/>
    <property type="evidence" value="ECO:0007669"/>
    <property type="project" value="UniProtKB-SubCell"/>
</dbReference>
<organism evidence="10 11">
    <name type="scientific">Rhamnella rubrinervis</name>
    <dbReference type="NCBI Taxonomy" id="2594499"/>
    <lineage>
        <taxon>Eukaryota</taxon>
        <taxon>Viridiplantae</taxon>
        <taxon>Streptophyta</taxon>
        <taxon>Embryophyta</taxon>
        <taxon>Tracheophyta</taxon>
        <taxon>Spermatophyta</taxon>
        <taxon>Magnoliopsida</taxon>
        <taxon>eudicotyledons</taxon>
        <taxon>Gunneridae</taxon>
        <taxon>Pentapetalae</taxon>
        <taxon>rosids</taxon>
        <taxon>fabids</taxon>
        <taxon>Rosales</taxon>
        <taxon>Rhamnaceae</taxon>
        <taxon>rhamnoid group</taxon>
        <taxon>Rhamneae</taxon>
        <taxon>Rhamnella</taxon>
    </lineage>
</organism>
<dbReference type="GO" id="GO:0051301">
    <property type="term" value="P:cell division"/>
    <property type="evidence" value="ECO:0007669"/>
    <property type="project" value="UniProtKB-KW"/>
</dbReference>
<feature type="compositionally biased region" description="Basic and acidic residues" evidence="8">
    <location>
        <begin position="224"/>
        <end position="234"/>
    </location>
</feature>
<evidence type="ECO:0000313" key="10">
    <source>
        <dbReference type="EMBL" id="KAF3454910.1"/>
    </source>
</evidence>
<evidence type="ECO:0000256" key="7">
    <source>
        <dbReference type="ARBA" id="ARBA00024211"/>
    </source>
</evidence>
<feature type="domain" description="SOSEKI DIX-like" evidence="9">
    <location>
        <begin position="32"/>
        <end position="120"/>
    </location>
</feature>
<comment type="similarity">
    <text evidence="7">Belongs to the SOSEKI family.</text>
</comment>
<keyword evidence="4" id="KW-0132">Cell division</keyword>
<reference evidence="10" key="1">
    <citation type="submission" date="2020-03" db="EMBL/GenBank/DDBJ databases">
        <title>A high-quality chromosome-level genome assembly of a woody plant with both climbing and erect habits, Rhamnella rubrinervis.</title>
        <authorList>
            <person name="Lu Z."/>
            <person name="Yang Y."/>
            <person name="Zhu X."/>
            <person name="Sun Y."/>
        </authorList>
    </citation>
    <scope>NUCLEOTIDE SEQUENCE</scope>
    <source>
        <strain evidence="10">BYM</strain>
        <tissue evidence="10">Leaf</tissue>
    </source>
</reference>
<feature type="region of interest" description="Disordered" evidence="8">
    <location>
        <begin position="217"/>
        <end position="288"/>
    </location>
</feature>
<evidence type="ECO:0000256" key="2">
    <source>
        <dbReference type="ARBA" id="ARBA00022473"/>
    </source>
</evidence>
<feature type="compositionally biased region" description="Basic and acidic residues" evidence="8">
    <location>
        <begin position="452"/>
        <end position="467"/>
    </location>
</feature>
<evidence type="ECO:0000259" key="9">
    <source>
        <dbReference type="Pfam" id="PF06136"/>
    </source>
</evidence>
<evidence type="ECO:0000256" key="6">
    <source>
        <dbReference type="ARBA" id="ARBA00023306"/>
    </source>
</evidence>
<dbReference type="AlphaFoldDB" id="A0A8K0MRI4"/>
<comment type="subcellular location">
    <subcellularLocation>
        <location evidence="1">Cell membrane</location>
        <topology evidence="1">Peripheral membrane protein</topology>
        <orientation evidence="1">Cytoplasmic side</orientation>
    </subcellularLocation>
</comment>
<evidence type="ECO:0000256" key="4">
    <source>
        <dbReference type="ARBA" id="ARBA00022618"/>
    </source>
</evidence>
<proteinExistence type="inferred from homology"/>
<feature type="compositionally biased region" description="Basic and acidic residues" evidence="8">
    <location>
        <begin position="244"/>
        <end position="264"/>
    </location>
</feature>
<keyword evidence="5" id="KW-0472">Membrane</keyword>
<keyword evidence="6" id="KW-0131">Cell cycle</keyword>
<evidence type="ECO:0000313" key="11">
    <source>
        <dbReference type="Proteomes" id="UP000796880"/>
    </source>
</evidence>
<evidence type="ECO:0000256" key="1">
    <source>
        <dbReference type="ARBA" id="ARBA00004413"/>
    </source>
</evidence>
<keyword evidence="11" id="KW-1185">Reference proteome</keyword>
<feature type="compositionally biased region" description="Low complexity" evidence="8">
    <location>
        <begin position="147"/>
        <end position="159"/>
    </location>
</feature>
<evidence type="ECO:0000256" key="3">
    <source>
        <dbReference type="ARBA" id="ARBA00022475"/>
    </source>
</evidence>